<name>A0A165PA37_EXIGL</name>
<dbReference type="OrthoDB" id="73875at2759"/>
<dbReference type="InterPro" id="IPR017853">
    <property type="entry name" value="GH"/>
</dbReference>
<feature type="non-terminal residue" evidence="1">
    <location>
        <position position="263"/>
    </location>
</feature>
<protein>
    <recommendedName>
        <fullName evidence="3">Chitinase</fullName>
    </recommendedName>
</protein>
<reference evidence="1 2" key="1">
    <citation type="journal article" date="2016" name="Mol. Biol. Evol.">
        <title>Comparative Genomics of Early-Diverging Mushroom-Forming Fungi Provides Insights into the Origins of Lignocellulose Decay Capabilities.</title>
        <authorList>
            <person name="Nagy L.G."/>
            <person name="Riley R."/>
            <person name="Tritt A."/>
            <person name="Adam C."/>
            <person name="Daum C."/>
            <person name="Floudas D."/>
            <person name="Sun H."/>
            <person name="Yadav J.S."/>
            <person name="Pangilinan J."/>
            <person name="Larsson K.H."/>
            <person name="Matsuura K."/>
            <person name="Barry K."/>
            <person name="Labutti K."/>
            <person name="Kuo R."/>
            <person name="Ohm R.A."/>
            <person name="Bhattacharya S.S."/>
            <person name="Shirouzu T."/>
            <person name="Yoshinaga Y."/>
            <person name="Martin F.M."/>
            <person name="Grigoriev I.V."/>
            <person name="Hibbett D.S."/>
        </authorList>
    </citation>
    <scope>NUCLEOTIDE SEQUENCE [LARGE SCALE GENOMIC DNA]</scope>
    <source>
        <strain evidence="1 2">HHB12029</strain>
    </source>
</reference>
<feature type="non-terminal residue" evidence="1">
    <location>
        <position position="1"/>
    </location>
</feature>
<accession>A0A165PA37</accession>
<dbReference type="Gene3D" id="3.20.20.80">
    <property type="entry name" value="Glycosidases"/>
    <property type="match status" value="1"/>
</dbReference>
<dbReference type="Proteomes" id="UP000077266">
    <property type="component" value="Unassembled WGS sequence"/>
</dbReference>
<evidence type="ECO:0008006" key="3">
    <source>
        <dbReference type="Google" id="ProtNLM"/>
    </source>
</evidence>
<organism evidence="1 2">
    <name type="scientific">Exidia glandulosa HHB12029</name>
    <dbReference type="NCBI Taxonomy" id="1314781"/>
    <lineage>
        <taxon>Eukaryota</taxon>
        <taxon>Fungi</taxon>
        <taxon>Dikarya</taxon>
        <taxon>Basidiomycota</taxon>
        <taxon>Agaricomycotina</taxon>
        <taxon>Agaricomycetes</taxon>
        <taxon>Auriculariales</taxon>
        <taxon>Exidiaceae</taxon>
        <taxon>Exidia</taxon>
    </lineage>
</organism>
<proteinExistence type="predicted"/>
<dbReference type="SUPFAM" id="SSF51445">
    <property type="entry name" value="(Trans)glycosidases"/>
    <property type="match status" value="1"/>
</dbReference>
<evidence type="ECO:0000313" key="2">
    <source>
        <dbReference type="Proteomes" id="UP000077266"/>
    </source>
</evidence>
<dbReference type="AlphaFoldDB" id="A0A165PA37"/>
<keyword evidence="2" id="KW-1185">Reference proteome</keyword>
<gene>
    <name evidence="1" type="ORF">EXIGLDRAFT_564930</name>
</gene>
<sequence>ESEDIFKASIKDRTSRGRLVQMSIFYFNPETEADRQKLIDVVNDVVEKYGITGIDIAFTTNDISLDPGDTDYANPKTAAVINLISAVKSLKDKHGDNFVVTVSSALYTIQGGHSNYSSTSGTFIPIIDALRDDINIVCPRNYAVVSPIPDLDGTGKDPASLESHVSMPDMLLNGFSVAGSNPKPFAPLRQDQVCVSALAIYDTAPTVMQSVVTCLTKGSGCGTYKPKGGPYPNVRGILTDSIDDDQHQGGNFFTSIKSFLETL</sequence>
<evidence type="ECO:0000313" key="1">
    <source>
        <dbReference type="EMBL" id="KZW01868.1"/>
    </source>
</evidence>
<dbReference type="InParanoid" id="A0A165PA37"/>
<dbReference type="EMBL" id="KV425891">
    <property type="protein sequence ID" value="KZW01868.1"/>
    <property type="molecule type" value="Genomic_DNA"/>
</dbReference>